<gene>
    <name evidence="1" type="ORF">FA15DRAFT_666515</name>
</gene>
<keyword evidence="2" id="KW-1185">Reference proteome</keyword>
<proteinExistence type="predicted"/>
<evidence type="ECO:0000313" key="1">
    <source>
        <dbReference type="EMBL" id="TFK27223.1"/>
    </source>
</evidence>
<evidence type="ECO:0000313" key="2">
    <source>
        <dbReference type="Proteomes" id="UP000307440"/>
    </source>
</evidence>
<organism evidence="1 2">
    <name type="scientific">Coprinopsis marcescibilis</name>
    <name type="common">Agaric fungus</name>
    <name type="synonym">Psathyrella marcescibilis</name>
    <dbReference type="NCBI Taxonomy" id="230819"/>
    <lineage>
        <taxon>Eukaryota</taxon>
        <taxon>Fungi</taxon>
        <taxon>Dikarya</taxon>
        <taxon>Basidiomycota</taxon>
        <taxon>Agaricomycotina</taxon>
        <taxon>Agaricomycetes</taxon>
        <taxon>Agaricomycetidae</taxon>
        <taxon>Agaricales</taxon>
        <taxon>Agaricineae</taxon>
        <taxon>Psathyrellaceae</taxon>
        <taxon>Coprinopsis</taxon>
    </lineage>
</organism>
<protein>
    <submittedName>
        <fullName evidence="1">Uncharacterized protein</fullName>
    </submittedName>
</protein>
<dbReference type="OrthoDB" id="2269034at2759"/>
<sequence>MACPPLAVNSIPPEILGEIFFRCSPSSDCIRPFKLRSNRQLDNRMKEGTAQNPLILGHVCKDWRSISRSLPLLWVTVNLHNINKSSLALLALWLEFSSSHPLNVSATITSEEVTHSALAQLFKHAARWRRLHLHIGPGVDDSVLEVVSNYHFLLLEEAMVTTAKEDPLAKEELSEHIISTSPKLTRLALPLTIDISALQTTATRQTLTMIRLETILADDLFPLLEACQHLKEFCTGFLFVRSGFLPTIRTLQLTLPDLRHFEIDLILSQDKDAPRFIDHLTLPSLTELAFPLWFGWLEHTSSLPMRWASWESLLERSGTELKVFRYIGTTLLYSDGHGDTLNKIIRSPVMRHLVHLEFLAHDRVLSTLHHTAQQHFLPDLESITITGKLIGKLSDDLIASMAVSRARASGSKLLRVDVHVEEADRNPRRQTDPGEPECSIVKFKPPADVQERLVRVDCGCIE</sequence>
<dbReference type="Proteomes" id="UP000307440">
    <property type="component" value="Unassembled WGS sequence"/>
</dbReference>
<name>A0A5C3L3T9_COPMA</name>
<dbReference type="AlphaFoldDB" id="A0A5C3L3T9"/>
<dbReference type="EMBL" id="ML210166">
    <property type="protein sequence ID" value="TFK27223.1"/>
    <property type="molecule type" value="Genomic_DNA"/>
</dbReference>
<reference evidence="1 2" key="1">
    <citation type="journal article" date="2019" name="Nat. Ecol. Evol.">
        <title>Megaphylogeny resolves global patterns of mushroom evolution.</title>
        <authorList>
            <person name="Varga T."/>
            <person name="Krizsan K."/>
            <person name="Foldi C."/>
            <person name="Dima B."/>
            <person name="Sanchez-Garcia M."/>
            <person name="Sanchez-Ramirez S."/>
            <person name="Szollosi G.J."/>
            <person name="Szarkandi J.G."/>
            <person name="Papp V."/>
            <person name="Albert L."/>
            <person name="Andreopoulos W."/>
            <person name="Angelini C."/>
            <person name="Antonin V."/>
            <person name="Barry K.W."/>
            <person name="Bougher N.L."/>
            <person name="Buchanan P."/>
            <person name="Buyck B."/>
            <person name="Bense V."/>
            <person name="Catcheside P."/>
            <person name="Chovatia M."/>
            <person name="Cooper J."/>
            <person name="Damon W."/>
            <person name="Desjardin D."/>
            <person name="Finy P."/>
            <person name="Geml J."/>
            <person name="Haridas S."/>
            <person name="Hughes K."/>
            <person name="Justo A."/>
            <person name="Karasinski D."/>
            <person name="Kautmanova I."/>
            <person name="Kiss B."/>
            <person name="Kocsube S."/>
            <person name="Kotiranta H."/>
            <person name="LaButti K.M."/>
            <person name="Lechner B.E."/>
            <person name="Liimatainen K."/>
            <person name="Lipzen A."/>
            <person name="Lukacs Z."/>
            <person name="Mihaltcheva S."/>
            <person name="Morgado L.N."/>
            <person name="Niskanen T."/>
            <person name="Noordeloos M.E."/>
            <person name="Ohm R.A."/>
            <person name="Ortiz-Santana B."/>
            <person name="Ovrebo C."/>
            <person name="Racz N."/>
            <person name="Riley R."/>
            <person name="Savchenko A."/>
            <person name="Shiryaev A."/>
            <person name="Soop K."/>
            <person name="Spirin V."/>
            <person name="Szebenyi C."/>
            <person name="Tomsovsky M."/>
            <person name="Tulloss R.E."/>
            <person name="Uehling J."/>
            <person name="Grigoriev I.V."/>
            <person name="Vagvolgyi C."/>
            <person name="Papp T."/>
            <person name="Martin F.M."/>
            <person name="Miettinen O."/>
            <person name="Hibbett D.S."/>
            <person name="Nagy L.G."/>
        </authorList>
    </citation>
    <scope>NUCLEOTIDE SEQUENCE [LARGE SCALE GENOMIC DNA]</scope>
    <source>
        <strain evidence="1 2">CBS 121175</strain>
    </source>
</reference>
<accession>A0A5C3L3T9</accession>